<dbReference type="SUPFAM" id="SSF54791">
    <property type="entry name" value="Eukaryotic type KH-domain (KH-domain type I)"/>
    <property type="match status" value="1"/>
</dbReference>
<comment type="subcellular location">
    <subcellularLocation>
        <location evidence="1">Nucleus</location>
        <location evidence="1">Nucleolus</location>
    </subcellularLocation>
</comment>
<dbReference type="GO" id="GO:0003723">
    <property type="term" value="F:RNA binding"/>
    <property type="evidence" value="ECO:0007669"/>
    <property type="project" value="UniProtKB-KW"/>
</dbReference>
<proteinExistence type="inferred from homology"/>
<dbReference type="CDD" id="cd22392">
    <property type="entry name" value="KH-I_PNO1_rpt2"/>
    <property type="match status" value="1"/>
</dbReference>
<evidence type="ECO:0000256" key="4">
    <source>
        <dbReference type="ARBA" id="ARBA00023242"/>
    </source>
</evidence>
<accession>A0A6P5WG73</accession>
<dbReference type="SMART" id="SM00322">
    <property type="entry name" value="KH"/>
    <property type="match status" value="1"/>
</dbReference>
<dbReference type="FunFam" id="3.30.1370.10:FF:000009">
    <property type="entry name" value="RNA-binding protein PNO1"/>
    <property type="match status" value="1"/>
</dbReference>
<dbReference type="GeneID" id="34620086"/>
<evidence type="ECO:0000256" key="3">
    <source>
        <dbReference type="ARBA" id="ARBA00022884"/>
    </source>
</evidence>
<evidence type="ECO:0000256" key="2">
    <source>
        <dbReference type="ARBA" id="ARBA00007515"/>
    </source>
</evidence>
<dbReference type="GO" id="GO:0005730">
    <property type="term" value="C:nucleolus"/>
    <property type="evidence" value="ECO:0007669"/>
    <property type="project" value="UniProtKB-SubCell"/>
</dbReference>
<evidence type="ECO:0000313" key="7">
    <source>
        <dbReference type="Proteomes" id="UP000515125"/>
    </source>
</evidence>
<dbReference type="PANTHER" id="PTHR12826">
    <property type="entry name" value="RIBONUCLEASE Y"/>
    <property type="match status" value="1"/>
</dbReference>
<sequence length="322" mass="35275">MDADGFKAVRRRKGPRKAEVMPYEGGGAVQDPATVAAGSLTHAGSAEMEQEASELLRRVEVADLDAATDEEDAEDAGEEAAMEVAEGSAEEASARLPATRGGAISADRKKGVKRAAAKGKDQQEQPFIRRLPVPQHRYTPLRQQWVDLIRPLIMHMRLQVRMNVKRRCVELRAAPPPTGAAAAAGAVAAKLQLGDDNARLGKGADYVRAFLLGFEQRDCVALLRLDDMYLETFEIQDVKRLTGAHFSRCIGRLTGRNGSTRFAIENATRTRIVIAGRKIHILGSFDCIKLARHSICSLILGKPQGKVYCHLRTVAKRLSQRM</sequence>
<dbReference type="PANTHER" id="PTHR12826:SF13">
    <property type="entry name" value="RNA-BINDING PROTEIN PNO1"/>
    <property type="match status" value="1"/>
</dbReference>
<evidence type="ECO:0000256" key="5">
    <source>
        <dbReference type="SAM" id="MobiDB-lite"/>
    </source>
</evidence>
<evidence type="ECO:0000313" key="8">
    <source>
        <dbReference type="RefSeq" id="XP_022592902.2"/>
    </source>
</evidence>
<gene>
    <name evidence="8" type="primary">LOC34620086</name>
</gene>
<dbReference type="InterPro" id="IPR055211">
    <property type="entry name" value="KH_PNO1_2nd"/>
</dbReference>
<dbReference type="RefSeq" id="XP_022592902.2">
    <property type="nucleotide sequence ID" value="XM_022733353.2"/>
</dbReference>
<feature type="domain" description="K Homology" evidence="6">
    <location>
        <begin position="235"/>
        <end position="300"/>
    </location>
</feature>
<protein>
    <submittedName>
        <fullName evidence="8">RNA-binding protein pno1</fullName>
    </submittedName>
</protein>
<dbReference type="AlphaFoldDB" id="A0A6P5WG73"/>
<name>A0A6P5WG73_9EIME</name>
<feature type="region of interest" description="Disordered" evidence="5">
    <location>
        <begin position="1"/>
        <end position="31"/>
    </location>
</feature>
<organism evidence="7 8">
    <name type="scientific">Cyclospora cayetanensis</name>
    <dbReference type="NCBI Taxonomy" id="88456"/>
    <lineage>
        <taxon>Eukaryota</taxon>
        <taxon>Sar</taxon>
        <taxon>Alveolata</taxon>
        <taxon>Apicomplexa</taxon>
        <taxon>Conoidasida</taxon>
        <taxon>Coccidia</taxon>
        <taxon>Eucoccidiorida</taxon>
        <taxon>Eimeriorina</taxon>
        <taxon>Eimeriidae</taxon>
        <taxon>Cyclospora</taxon>
    </lineage>
</organism>
<dbReference type="InterPro" id="IPR004087">
    <property type="entry name" value="KH_dom"/>
</dbReference>
<evidence type="ECO:0000259" key="6">
    <source>
        <dbReference type="SMART" id="SM00322"/>
    </source>
</evidence>
<dbReference type="Proteomes" id="UP000515125">
    <property type="component" value="Unplaced"/>
</dbReference>
<dbReference type="Pfam" id="PF22891">
    <property type="entry name" value="KH_PNO1_2nd"/>
    <property type="match status" value="1"/>
</dbReference>
<dbReference type="InterPro" id="IPR036612">
    <property type="entry name" value="KH_dom_type_1_sf"/>
</dbReference>
<keyword evidence="7" id="KW-1185">Reference proteome</keyword>
<keyword evidence="4" id="KW-0539">Nucleus</keyword>
<dbReference type="Gene3D" id="3.30.1370.10">
    <property type="entry name" value="K Homology domain, type 1"/>
    <property type="match status" value="1"/>
</dbReference>
<comment type="similarity">
    <text evidence="2">Belongs to the PNO1 family.</text>
</comment>
<dbReference type="OrthoDB" id="1932641at2759"/>
<reference evidence="8" key="1">
    <citation type="submission" date="2025-08" db="UniProtKB">
        <authorList>
            <consortium name="RefSeq"/>
        </authorList>
    </citation>
    <scope>IDENTIFICATION</scope>
</reference>
<evidence type="ECO:0000256" key="1">
    <source>
        <dbReference type="ARBA" id="ARBA00004604"/>
    </source>
</evidence>
<keyword evidence="3" id="KW-0694">RNA-binding</keyword>